<dbReference type="HOGENOM" id="CLU_119090_2_3_9"/>
<comment type="similarity">
    <text evidence="1">Belongs to the BlaI transcriptional regulatory family.</text>
</comment>
<evidence type="ECO:0000256" key="2">
    <source>
        <dbReference type="ARBA" id="ARBA00023015"/>
    </source>
</evidence>
<dbReference type="InterPro" id="IPR005650">
    <property type="entry name" value="BlaI_family"/>
</dbReference>
<comment type="caution">
    <text evidence="5">The sequence shown here is derived from an EMBL/GenBank/DDBJ whole genome shotgun (WGS) entry which is preliminary data.</text>
</comment>
<evidence type="ECO:0000256" key="1">
    <source>
        <dbReference type="ARBA" id="ARBA00011046"/>
    </source>
</evidence>
<dbReference type="Gene3D" id="1.10.10.10">
    <property type="entry name" value="Winged helix-like DNA-binding domain superfamily/Winged helix DNA-binding domain"/>
    <property type="match status" value="1"/>
</dbReference>
<keyword evidence="3" id="KW-0238">DNA-binding</keyword>
<dbReference type="eggNOG" id="COG3682">
    <property type="taxonomic scope" value="Bacteria"/>
</dbReference>
<dbReference type="Pfam" id="PF03965">
    <property type="entry name" value="Penicillinase_R"/>
    <property type="match status" value="1"/>
</dbReference>
<accession>B9Y5L7</accession>
<gene>
    <name evidence="5" type="ORF">HOLDEFILI_01099</name>
</gene>
<reference evidence="5 6" key="2">
    <citation type="submission" date="2009-02" db="EMBL/GenBank/DDBJ databases">
        <title>Draft genome sequence of Holdemania filiformis DSM 12042.</title>
        <authorList>
            <person name="Sudarsanam P."/>
            <person name="Ley R."/>
            <person name="Guruge J."/>
            <person name="Turnbaugh P.J."/>
            <person name="Mahowald M."/>
            <person name="Liep D."/>
            <person name="Gordon J."/>
        </authorList>
    </citation>
    <scope>NUCLEOTIDE SEQUENCE [LARGE SCALE GENOMIC DNA]</scope>
    <source>
        <strain evidence="5 6">DSM 12042</strain>
    </source>
</reference>
<dbReference type="InterPro" id="IPR036390">
    <property type="entry name" value="WH_DNA-bd_sf"/>
</dbReference>
<dbReference type="InterPro" id="IPR036388">
    <property type="entry name" value="WH-like_DNA-bd_sf"/>
</dbReference>
<dbReference type="STRING" id="545696.HOLDEFILI_01099"/>
<proteinExistence type="inferred from homology"/>
<dbReference type="GO" id="GO:0045892">
    <property type="term" value="P:negative regulation of DNA-templated transcription"/>
    <property type="evidence" value="ECO:0007669"/>
    <property type="project" value="InterPro"/>
</dbReference>
<sequence>MRVERENTLTFVKEIVMIILTNVEVRRMSGEKRLPDTELEVMTAIWKCEIPVKTSEIARHIERDWTMSTIQALLARLEEKGYVSVVKEGRLKTYVPLISEEEYRDQETVRFFERFHRKSVRSLFMTLVKNESLTEADLEELEAIIRKEEKRND</sequence>
<organism evidence="5 6">
    <name type="scientific">Holdemania filiformis DSM 12042</name>
    <dbReference type="NCBI Taxonomy" id="545696"/>
    <lineage>
        <taxon>Bacteria</taxon>
        <taxon>Bacillati</taxon>
        <taxon>Bacillota</taxon>
        <taxon>Erysipelotrichia</taxon>
        <taxon>Erysipelotrichales</taxon>
        <taxon>Erysipelotrichaceae</taxon>
        <taxon>Holdemania</taxon>
    </lineage>
</organism>
<reference evidence="5 6" key="1">
    <citation type="submission" date="2008-12" db="EMBL/GenBank/DDBJ databases">
        <authorList>
            <person name="Fulton L."/>
            <person name="Clifton S."/>
            <person name="Fulton B."/>
            <person name="Xu J."/>
            <person name="Minx P."/>
            <person name="Pepin K.H."/>
            <person name="Johnson M."/>
            <person name="Bhonagiri V."/>
            <person name="Nash W.E."/>
            <person name="Mardis E.R."/>
            <person name="Wilson R.K."/>
        </authorList>
    </citation>
    <scope>NUCLEOTIDE SEQUENCE [LARGE SCALE GENOMIC DNA]</scope>
    <source>
        <strain evidence="5 6">DSM 12042</strain>
    </source>
</reference>
<evidence type="ECO:0000256" key="3">
    <source>
        <dbReference type="ARBA" id="ARBA00023125"/>
    </source>
</evidence>
<evidence type="ECO:0000313" key="6">
    <source>
        <dbReference type="Proteomes" id="UP000005950"/>
    </source>
</evidence>
<dbReference type="Gene3D" id="1.10.4040.10">
    <property type="entry name" value="Penicillinase repressor domain"/>
    <property type="match status" value="1"/>
</dbReference>
<dbReference type="GO" id="GO:0003677">
    <property type="term" value="F:DNA binding"/>
    <property type="evidence" value="ECO:0007669"/>
    <property type="project" value="UniProtKB-KW"/>
</dbReference>
<dbReference type="SUPFAM" id="SSF46785">
    <property type="entry name" value="Winged helix' DNA-binding domain"/>
    <property type="match status" value="1"/>
</dbReference>
<evidence type="ECO:0000313" key="5">
    <source>
        <dbReference type="EMBL" id="EEF68741.1"/>
    </source>
</evidence>
<dbReference type="Proteomes" id="UP000005950">
    <property type="component" value="Unassembled WGS sequence"/>
</dbReference>
<name>B9Y5L7_9FIRM</name>
<protein>
    <submittedName>
        <fullName evidence="5">Transcriptional regulator, BlaI/MecI/CopY family</fullName>
    </submittedName>
</protein>
<keyword evidence="2" id="KW-0805">Transcription regulation</keyword>
<dbReference type="EMBL" id="ACCF01000062">
    <property type="protein sequence ID" value="EEF68741.1"/>
    <property type="molecule type" value="Genomic_DNA"/>
</dbReference>
<keyword evidence="4" id="KW-0804">Transcription</keyword>
<dbReference type="AlphaFoldDB" id="B9Y5L7"/>
<evidence type="ECO:0000256" key="4">
    <source>
        <dbReference type="ARBA" id="ARBA00023163"/>
    </source>
</evidence>